<evidence type="ECO:0000256" key="4">
    <source>
        <dbReference type="ARBA" id="ARBA00022827"/>
    </source>
</evidence>
<dbReference type="SUPFAM" id="SSF52833">
    <property type="entry name" value="Thioredoxin-like"/>
    <property type="match status" value="1"/>
</dbReference>
<gene>
    <name evidence="16" type="ORF">QTG54_004443</name>
</gene>
<feature type="region of interest" description="Disordered" evidence="11">
    <location>
        <begin position="59"/>
        <end position="78"/>
    </location>
</feature>
<evidence type="ECO:0000256" key="3">
    <source>
        <dbReference type="ARBA" id="ARBA00022729"/>
    </source>
</evidence>
<dbReference type="PROSITE" id="PS51324">
    <property type="entry name" value="ERV_ALR"/>
    <property type="match status" value="1"/>
</dbReference>
<dbReference type="PROSITE" id="PS51352">
    <property type="entry name" value="THIOREDOXIN_2"/>
    <property type="match status" value="1"/>
</dbReference>
<dbReference type="PANTHER" id="PTHR22897">
    <property type="entry name" value="QUIESCIN Q6-RELATED SULFHYDRYL OXIDASE"/>
    <property type="match status" value="1"/>
</dbReference>
<dbReference type="EMBL" id="JATAAI010000006">
    <property type="protein sequence ID" value="KAK1745152.1"/>
    <property type="molecule type" value="Genomic_DNA"/>
</dbReference>
<keyword evidence="5" id="KW-0106">Calcium</keyword>
<feature type="domain" description="Thioredoxin" evidence="15">
    <location>
        <begin position="274"/>
        <end position="419"/>
    </location>
</feature>
<evidence type="ECO:0000256" key="9">
    <source>
        <dbReference type="RuleBase" id="RU371123"/>
    </source>
</evidence>
<dbReference type="InterPro" id="IPR013766">
    <property type="entry name" value="Thioredoxin_domain"/>
</dbReference>
<protein>
    <recommendedName>
        <fullName evidence="9">Sulfhydryl oxidase</fullName>
        <ecNumber evidence="9">1.8.3.2</ecNumber>
    </recommendedName>
</protein>
<dbReference type="PROSITE" id="PS00018">
    <property type="entry name" value="EF_HAND_1"/>
    <property type="match status" value="1"/>
</dbReference>
<dbReference type="Gene3D" id="3.40.30.10">
    <property type="entry name" value="Glutaredoxin"/>
    <property type="match status" value="1"/>
</dbReference>
<keyword evidence="4 9" id="KW-0274">FAD</keyword>
<dbReference type="PROSITE" id="PS00194">
    <property type="entry name" value="THIOREDOXIN_1"/>
    <property type="match status" value="1"/>
</dbReference>
<comment type="cofactor">
    <cofactor evidence="1 9">
        <name>FAD</name>
        <dbReference type="ChEBI" id="CHEBI:57692"/>
    </cofactor>
</comment>
<feature type="domain" description="ERV/ALR sulfhydryl oxidase" evidence="14">
    <location>
        <begin position="592"/>
        <end position="720"/>
    </location>
</feature>
<proteinExistence type="predicted"/>
<dbReference type="InterPro" id="IPR036249">
    <property type="entry name" value="Thioredoxin-like_sf"/>
</dbReference>
<evidence type="ECO:0000256" key="6">
    <source>
        <dbReference type="ARBA" id="ARBA00023002"/>
    </source>
</evidence>
<evidence type="ECO:0000259" key="14">
    <source>
        <dbReference type="PROSITE" id="PS51324"/>
    </source>
</evidence>
<evidence type="ECO:0000256" key="1">
    <source>
        <dbReference type="ARBA" id="ARBA00001974"/>
    </source>
</evidence>
<dbReference type="EC" id="1.8.3.2" evidence="9"/>
<dbReference type="Gene3D" id="1.20.120.310">
    <property type="entry name" value="ERV/ALR sulfhydryl oxidase domain"/>
    <property type="match status" value="1"/>
</dbReference>
<dbReference type="AlphaFoldDB" id="A0AAD9DFD0"/>
<accession>A0AAD9DFD0</accession>
<keyword evidence="9" id="KW-1133">Transmembrane helix</keyword>
<keyword evidence="7" id="KW-1015">Disulfide bond</keyword>
<feature type="domain" description="EF-hand" evidence="13">
    <location>
        <begin position="99"/>
        <end position="134"/>
    </location>
</feature>
<dbReference type="InterPro" id="IPR017937">
    <property type="entry name" value="Thioredoxin_CS"/>
</dbReference>
<evidence type="ECO:0000256" key="5">
    <source>
        <dbReference type="ARBA" id="ARBA00022837"/>
    </source>
</evidence>
<evidence type="ECO:0000256" key="8">
    <source>
        <dbReference type="ARBA" id="ARBA00023180"/>
    </source>
</evidence>
<dbReference type="GO" id="GO:0005615">
    <property type="term" value="C:extracellular space"/>
    <property type="evidence" value="ECO:0007669"/>
    <property type="project" value="TreeGrafter"/>
</dbReference>
<keyword evidence="10" id="KW-0175">Coiled coil</keyword>
<sequence>MKFGVLGITSLLCVCKAAADVAADSTAKAASVAAASKSVVGSVVNAAADDKIGETIVSDASNSKEDVADGDAVEPSNPEEPLAEIIEGEAHHEEEHHEEEHHDLSEAFGIMDENGDGVLQKEEIIIAIERSAHHVEINPEEYADKLMPKEEAVDADGNQSNSLFDMATFTEMIKKASEEEIKEGEVPSLNQQMSQLASDVLVSYYYYAEEQEEPVYDASAYYNPHNMTYEELEYHLYEWEEGAVGHVSEYFDWEVFERMRNQEDDYYKEDEEHEEEDDEEKKQTLKDQEHHDDGSKTKVDMRKSNTDHYLNLSNDVAHVVEFYAPWCPHCQHFKWEYIEIATETKRRTTSTPVEFHAVSCDVYWRICSTYEVDGFPTIMGWKKGDSFEKAGVTMNEEEEIHPDLVGDMLHLDLANEAVEIYELEFETEKERLAYEKKQAKKAKQAAQKKASWHQYTPHTHNDRYHNAALSFAFAIKTQLFQTLTEDGKMEPKRKNALVDFLNLMEWATPPSWNLRTGFVKELQWSLDSDAISSRGALESVIDSDVDKHRSGKQDLLWGYVDPNLRTSWAGGLLGPSEEQLAKDDKKWSNSCTHLEPAKGFTCGLWNLFHILTIGSSKPEHQVYGFHRGYFISPHHVAETIRNFVEYFFSCSVCRTHYLEMYDNCGHDHCTRLKSEINMGTKDGSDKELSIWLWEVHNDVNARLMKEAAQRQNRNVTHEETMASMFPTRKMCPDCWLNENMTKWDNATVFKFLDEWFWPADLPPSKQFKSVISGQPGKEADIDEADIEVANEPLPSTKSRKSHAKVNLIAITCLILFSLFAVAATRKRRERRKKFVDSRFVKKKKGFC</sequence>
<feature type="compositionally biased region" description="Basic and acidic residues" evidence="11">
    <location>
        <begin position="280"/>
        <end position="300"/>
    </location>
</feature>
<keyword evidence="8" id="KW-0325">Glycoprotein</keyword>
<feature type="coiled-coil region" evidence="10">
    <location>
        <begin position="411"/>
        <end position="449"/>
    </location>
</feature>
<evidence type="ECO:0000256" key="10">
    <source>
        <dbReference type="SAM" id="Coils"/>
    </source>
</evidence>
<dbReference type="InterPro" id="IPR017905">
    <property type="entry name" value="ERV/ALR_sulphydryl_oxidase"/>
</dbReference>
<dbReference type="InterPro" id="IPR036774">
    <property type="entry name" value="ERV/ALR_sulphydryl_oxid_sf"/>
</dbReference>
<dbReference type="GO" id="GO:0003756">
    <property type="term" value="F:protein disulfide isomerase activity"/>
    <property type="evidence" value="ECO:0007669"/>
    <property type="project" value="TreeGrafter"/>
</dbReference>
<dbReference type="InterPro" id="IPR002048">
    <property type="entry name" value="EF_hand_dom"/>
</dbReference>
<evidence type="ECO:0000313" key="16">
    <source>
        <dbReference type="EMBL" id="KAK1745152.1"/>
    </source>
</evidence>
<dbReference type="InterPro" id="IPR018247">
    <property type="entry name" value="EF_Hand_1_Ca_BS"/>
</dbReference>
<keyword evidence="2 9" id="KW-0285">Flavoprotein</keyword>
<feature type="chain" id="PRO_5042253095" description="Sulfhydryl oxidase" evidence="12">
    <location>
        <begin position="20"/>
        <end position="847"/>
    </location>
</feature>
<dbReference type="GO" id="GO:0005509">
    <property type="term" value="F:calcium ion binding"/>
    <property type="evidence" value="ECO:0007669"/>
    <property type="project" value="InterPro"/>
</dbReference>
<dbReference type="SUPFAM" id="SSF69000">
    <property type="entry name" value="FAD-dependent thiol oxidase"/>
    <property type="match status" value="1"/>
</dbReference>
<comment type="catalytic activity">
    <reaction evidence="9">
        <text>2 R'C(R)SH + O2 = R'C(R)S-S(R)CR' + H2O2</text>
        <dbReference type="Rhea" id="RHEA:17357"/>
        <dbReference type="ChEBI" id="CHEBI:15379"/>
        <dbReference type="ChEBI" id="CHEBI:16240"/>
        <dbReference type="ChEBI" id="CHEBI:16520"/>
        <dbReference type="ChEBI" id="CHEBI:17412"/>
        <dbReference type="EC" id="1.8.3.2"/>
    </reaction>
</comment>
<evidence type="ECO:0000259" key="15">
    <source>
        <dbReference type="PROSITE" id="PS51352"/>
    </source>
</evidence>
<dbReference type="GO" id="GO:0006457">
    <property type="term" value="P:protein folding"/>
    <property type="evidence" value="ECO:0007669"/>
    <property type="project" value="TreeGrafter"/>
</dbReference>
<dbReference type="Pfam" id="PF04777">
    <property type="entry name" value="Evr1_Alr"/>
    <property type="match status" value="1"/>
</dbReference>
<dbReference type="SUPFAM" id="SSF47473">
    <property type="entry name" value="EF-hand"/>
    <property type="match status" value="1"/>
</dbReference>
<evidence type="ECO:0000256" key="2">
    <source>
        <dbReference type="ARBA" id="ARBA00022630"/>
    </source>
</evidence>
<keyword evidence="6 9" id="KW-0560">Oxidoreductase</keyword>
<reference evidence="16" key="1">
    <citation type="submission" date="2023-06" db="EMBL/GenBank/DDBJ databases">
        <title>Survivors Of The Sea: Transcriptome response of Skeletonema marinoi to long-term dormancy.</title>
        <authorList>
            <person name="Pinder M.I.M."/>
            <person name="Kourtchenko O."/>
            <person name="Robertson E.K."/>
            <person name="Larsson T."/>
            <person name="Maumus F."/>
            <person name="Osuna-Cruz C.M."/>
            <person name="Vancaester E."/>
            <person name="Stenow R."/>
            <person name="Vandepoele K."/>
            <person name="Ploug H."/>
            <person name="Bruchert V."/>
            <person name="Godhe A."/>
            <person name="Topel M."/>
        </authorList>
    </citation>
    <scope>NUCLEOTIDE SEQUENCE</scope>
    <source>
        <strain evidence="16">R05AC</strain>
    </source>
</reference>
<dbReference type="Proteomes" id="UP001224775">
    <property type="component" value="Unassembled WGS sequence"/>
</dbReference>
<evidence type="ECO:0000256" key="12">
    <source>
        <dbReference type="SAM" id="SignalP"/>
    </source>
</evidence>
<dbReference type="GO" id="GO:0016971">
    <property type="term" value="F:flavin-dependent sulfhydryl oxidase activity"/>
    <property type="evidence" value="ECO:0007669"/>
    <property type="project" value="InterPro"/>
</dbReference>
<evidence type="ECO:0000259" key="13">
    <source>
        <dbReference type="PROSITE" id="PS50222"/>
    </source>
</evidence>
<comment type="caution">
    <text evidence="16">The sequence shown here is derived from an EMBL/GenBank/DDBJ whole genome shotgun (WGS) entry which is preliminary data.</text>
</comment>
<feature type="region of interest" description="Disordered" evidence="11">
    <location>
        <begin position="267"/>
        <end position="300"/>
    </location>
</feature>
<feature type="transmembrane region" description="Helical" evidence="9">
    <location>
        <begin position="805"/>
        <end position="823"/>
    </location>
</feature>
<dbReference type="CDD" id="cd02961">
    <property type="entry name" value="PDI_a_family"/>
    <property type="match status" value="1"/>
</dbReference>
<dbReference type="InterPro" id="IPR039798">
    <property type="entry name" value="Sulfhydryl_oxidase"/>
</dbReference>
<evidence type="ECO:0000256" key="11">
    <source>
        <dbReference type="SAM" id="MobiDB-lite"/>
    </source>
</evidence>
<feature type="signal peptide" evidence="12">
    <location>
        <begin position="1"/>
        <end position="19"/>
    </location>
</feature>
<evidence type="ECO:0000313" key="17">
    <source>
        <dbReference type="Proteomes" id="UP001224775"/>
    </source>
</evidence>
<keyword evidence="9" id="KW-0812">Transmembrane</keyword>
<keyword evidence="17" id="KW-1185">Reference proteome</keyword>
<organism evidence="16 17">
    <name type="scientific">Skeletonema marinoi</name>
    <dbReference type="NCBI Taxonomy" id="267567"/>
    <lineage>
        <taxon>Eukaryota</taxon>
        <taxon>Sar</taxon>
        <taxon>Stramenopiles</taxon>
        <taxon>Ochrophyta</taxon>
        <taxon>Bacillariophyta</taxon>
        <taxon>Coscinodiscophyceae</taxon>
        <taxon>Thalassiosirophycidae</taxon>
        <taxon>Thalassiosirales</taxon>
        <taxon>Skeletonemataceae</taxon>
        <taxon>Skeletonema</taxon>
        <taxon>Skeletonema marinoi-dohrnii complex</taxon>
    </lineage>
</organism>
<dbReference type="PANTHER" id="PTHR22897:SF8">
    <property type="entry name" value="SULFHYDRYL OXIDASE"/>
    <property type="match status" value="1"/>
</dbReference>
<keyword evidence="9" id="KW-0472">Membrane</keyword>
<keyword evidence="3 12" id="KW-0732">Signal</keyword>
<feature type="compositionally biased region" description="Acidic residues" evidence="11">
    <location>
        <begin position="267"/>
        <end position="279"/>
    </location>
</feature>
<evidence type="ECO:0000256" key="7">
    <source>
        <dbReference type="ARBA" id="ARBA00023157"/>
    </source>
</evidence>
<name>A0AAD9DFD0_9STRA</name>
<dbReference type="InterPro" id="IPR011992">
    <property type="entry name" value="EF-hand-dom_pair"/>
</dbReference>
<dbReference type="PROSITE" id="PS50222">
    <property type="entry name" value="EF_HAND_2"/>
    <property type="match status" value="1"/>
</dbReference>
<dbReference type="Gene3D" id="1.10.238.10">
    <property type="entry name" value="EF-hand"/>
    <property type="match status" value="1"/>
</dbReference>
<dbReference type="Pfam" id="PF00085">
    <property type="entry name" value="Thioredoxin"/>
    <property type="match status" value="1"/>
</dbReference>
<dbReference type="GO" id="GO:0000139">
    <property type="term" value="C:Golgi membrane"/>
    <property type="evidence" value="ECO:0007669"/>
    <property type="project" value="TreeGrafter"/>
</dbReference>